<dbReference type="InterPro" id="IPR048913">
    <property type="entry name" value="BetaGal_gal-bd"/>
</dbReference>
<keyword evidence="3" id="KW-0326">Glycosidase</keyword>
<proteinExistence type="predicted"/>
<comment type="caution">
    <text evidence="6">The sequence shown here is derived from an EMBL/GenBank/DDBJ whole genome shotgun (WGS) entry which is preliminary data.</text>
</comment>
<keyword evidence="2" id="KW-0378">Hydrolase</keyword>
<dbReference type="SUPFAM" id="SSF49785">
    <property type="entry name" value="Galactose-binding domain-like"/>
    <property type="match status" value="2"/>
</dbReference>
<sequence>MNLCLFQAGVYETGSGLCAAFIANIDTQSDTTVNFNGNSFHLPSWSVSILPDCKNVVFNTAKINSETTIPRFVTLSLKDGINFEAFHADWSWFNEPVGISSTNAFMKVGLLEQINTTADKSDYLWYSLSTEVKGDEPFLQDGFQTILHVESLGHALHAFVNGKLAGSRKGSGNNFTSLNNASFSMEVPVTLIRGKNTIDLLSLTMGLQYFGVFFEKWGAGITGPVQLKGLKNCSTVDLSSRQWMYQIGLKGEELGLSRGSSSLWVSQPNLPKKRPLIWYKANFDAPTGNDPIALNLTGMGKGEAWVNGQSIGRYWPAYISPTGVCTDTCDYRGSYSPDKCLKNCGKPSQLLYHVPRSWLQKNGNILVLFEEIGGDPTQISFATRQIGSLCSQVSESHQSL</sequence>
<dbReference type="FunFam" id="2.60.120.260:FF:000117">
    <property type="entry name" value="Beta-galactosidase"/>
    <property type="match status" value="1"/>
</dbReference>
<evidence type="ECO:0000259" key="5">
    <source>
        <dbReference type="Pfam" id="PF21467"/>
    </source>
</evidence>
<dbReference type="Gene3D" id="2.60.120.260">
    <property type="entry name" value="Galactose-binding domain-like"/>
    <property type="match status" value="2"/>
</dbReference>
<dbReference type="FunFam" id="2.60.120.260:FF:000076">
    <property type="entry name" value="Beta-galactosidase"/>
    <property type="match status" value="1"/>
</dbReference>
<dbReference type="InterPro" id="IPR041392">
    <property type="entry name" value="GHD"/>
</dbReference>
<evidence type="ECO:0000256" key="1">
    <source>
        <dbReference type="ARBA" id="ARBA00022729"/>
    </source>
</evidence>
<keyword evidence="1" id="KW-0732">Signal</keyword>
<dbReference type="Pfam" id="PF17834">
    <property type="entry name" value="GHD"/>
    <property type="match status" value="1"/>
</dbReference>
<feature type="domain" description="Beta-galactosidase galactose-binding" evidence="5">
    <location>
        <begin position="276"/>
        <end position="364"/>
    </location>
</feature>
<evidence type="ECO:0000313" key="7">
    <source>
        <dbReference type="Proteomes" id="UP001642360"/>
    </source>
</evidence>
<evidence type="ECO:0000256" key="2">
    <source>
        <dbReference type="ARBA" id="ARBA00022801"/>
    </source>
</evidence>
<feature type="domain" description="Beta-galactosidase beta-sandwich" evidence="4">
    <location>
        <begin position="7"/>
        <end position="63"/>
    </location>
</feature>
<evidence type="ECO:0000256" key="3">
    <source>
        <dbReference type="ARBA" id="ARBA00023295"/>
    </source>
</evidence>
<evidence type="ECO:0000259" key="4">
    <source>
        <dbReference type="Pfam" id="PF17834"/>
    </source>
</evidence>
<organism evidence="6 7">
    <name type="scientific">Ilex paraguariensis</name>
    <name type="common">yerba mate</name>
    <dbReference type="NCBI Taxonomy" id="185542"/>
    <lineage>
        <taxon>Eukaryota</taxon>
        <taxon>Viridiplantae</taxon>
        <taxon>Streptophyta</taxon>
        <taxon>Embryophyta</taxon>
        <taxon>Tracheophyta</taxon>
        <taxon>Spermatophyta</taxon>
        <taxon>Magnoliopsida</taxon>
        <taxon>eudicotyledons</taxon>
        <taxon>Gunneridae</taxon>
        <taxon>Pentapetalae</taxon>
        <taxon>asterids</taxon>
        <taxon>campanulids</taxon>
        <taxon>Aquifoliales</taxon>
        <taxon>Aquifoliaceae</taxon>
        <taxon>Ilex</taxon>
    </lineage>
</organism>
<dbReference type="InterPro" id="IPR008979">
    <property type="entry name" value="Galactose-bd-like_sf"/>
</dbReference>
<name>A0ABC8RE36_9AQUA</name>
<dbReference type="Pfam" id="PF21467">
    <property type="entry name" value="BetaGal_gal-bd"/>
    <property type="match status" value="1"/>
</dbReference>
<dbReference type="PRINTS" id="PR00742">
    <property type="entry name" value="GLHYDRLASE35"/>
</dbReference>
<evidence type="ECO:0000313" key="6">
    <source>
        <dbReference type="EMBL" id="CAK9143234.1"/>
    </source>
</evidence>
<keyword evidence="7" id="KW-1185">Reference proteome</keyword>
<dbReference type="EMBL" id="CAUOFW020001281">
    <property type="protein sequence ID" value="CAK9143234.1"/>
    <property type="molecule type" value="Genomic_DNA"/>
</dbReference>
<evidence type="ECO:0008006" key="8">
    <source>
        <dbReference type="Google" id="ProtNLM"/>
    </source>
</evidence>
<reference evidence="6 7" key="1">
    <citation type="submission" date="2024-02" db="EMBL/GenBank/DDBJ databases">
        <authorList>
            <person name="Vignale AGUSTIN F."/>
            <person name="Sosa J E."/>
            <person name="Modenutti C."/>
        </authorList>
    </citation>
    <scope>NUCLEOTIDE SEQUENCE [LARGE SCALE GENOMIC DNA]</scope>
</reference>
<dbReference type="Proteomes" id="UP001642360">
    <property type="component" value="Unassembled WGS sequence"/>
</dbReference>
<dbReference type="InterPro" id="IPR001944">
    <property type="entry name" value="Glycoside_Hdrlase_35"/>
</dbReference>
<dbReference type="PANTHER" id="PTHR23421">
    <property type="entry name" value="BETA-GALACTOSIDASE RELATED"/>
    <property type="match status" value="1"/>
</dbReference>
<dbReference type="AlphaFoldDB" id="A0ABC8RE36"/>
<dbReference type="GO" id="GO:0016798">
    <property type="term" value="F:hydrolase activity, acting on glycosyl bonds"/>
    <property type="evidence" value="ECO:0007669"/>
    <property type="project" value="UniProtKB-KW"/>
</dbReference>
<gene>
    <name evidence="6" type="ORF">ILEXP_LOCUS10932</name>
</gene>
<protein>
    <recommendedName>
        <fullName evidence="8">Beta-galactosidase</fullName>
    </recommendedName>
</protein>
<accession>A0ABC8RE36</accession>